<feature type="domain" description="DUF1653" evidence="1">
    <location>
        <begin position="8"/>
        <end position="71"/>
    </location>
</feature>
<sequence length="74" mass="8753">MQSELKKGKYRHFKGNEYQVVDVARCSETDAQLVIYKPLYDDDGQGLWVRPLEMFLETIERDGKTFERFEYLGA</sequence>
<dbReference type="Proteomes" id="UP000239907">
    <property type="component" value="Unassembled WGS sequence"/>
</dbReference>
<dbReference type="InterPro" id="IPR037135">
    <property type="entry name" value="DUF1653-like_dom_sf"/>
</dbReference>
<comment type="caution">
    <text evidence="2">The sequence shown here is derived from an EMBL/GenBank/DDBJ whole genome shotgun (WGS) entry which is preliminary data.</text>
</comment>
<dbReference type="EMBL" id="MQWA01000001">
    <property type="protein sequence ID" value="PQJ30265.1"/>
    <property type="molecule type" value="Genomic_DNA"/>
</dbReference>
<dbReference type="AlphaFoldDB" id="A0A2S7U5H6"/>
<name>A0A2S7U5H6_9BACT</name>
<keyword evidence="3" id="KW-1185">Reference proteome</keyword>
<evidence type="ECO:0000313" key="2">
    <source>
        <dbReference type="EMBL" id="PQJ30265.1"/>
    </source>
</evidence>
<dbReference type="RefSeq" id="WP_105042451.1">
    <property type="nucleotide sequence ID" value="NZ_MQWA01000001.1"/>
</dbReference>
<dbReference type="InterPro" id="IPR023387">
    <property type="entry name" value="DUF1653-like_dom"/>
</dbReference>
<accession>A0A2S7U5H6</accession>
<evidence type="ECO:0000259" key="1">
    <source>
        <dbReference type="Pfam" id="PF07866"/>
    </source>
</evidence>
<organism evidence="2 3">
    <name type="scientific">Rubritalea profundi</name>
    <dbReference type="NCBI Taxonomy" id="1658618"/>
    <lineage>
        <taxon>Bacteria</taxon>
        <taxon>Pseudomonadati</taxon>
        <taxon>Verrucomicrobiota</taxon>
        <taxon>Verrucomicrobiia</taxon>
        <taxon>Verrucomicrobiales</taxon>
        <taxon>Rubritaleaceae</taxon>
        <taxon>Rubritalea</taxon>
    </lineage>
</organism>
<evidence type="ECO:0000313" key="3">
    <source>
        <dbReference type="Proteomes" id="UP000239907"/>
    </source>
</evidence>
<proteinExistence type="predicted"/>
<gene>
    <name evidence="2" type="ORF">BSZ32_05210</name>
</gene>
<reference evidence="2 3" key="1">
    <citation type="submission" date="2016-12" db="EMBL/GenBank/DDBJ databases">
        <title>Study of bacterial adaptation to deep sea.</title>
        <authorList>
            <person name="Song J."/>
            <person name="Yoshizawa S."/>
            <person name="Kogure K."/>
        </authorList>
    </citation>
    <scope>NUCLEOTIDE SEQUENCE [LARGE SCALE GENOMIC DNA]</scope>
    <source>
        <strain evidence="2 3">SAORIC-165</strain>
    </source>
</reference>
<dbReference type="OrthoDB" id="371169at2"/>
<protein>
    <recommendedName>
        <fullName evidence="1">DUF1653 domain-containing protein</fullName>
    </recommendedName>
</protein>
<dbReference type="Pfam" id="PF07866">
    <property type="entry name" value="DUF1653"/>
    <property type="match status" value="1"/>
</dbReference>
<dbReference type="Gene3D" id="2.30.30.320">
    <property type="entry name" value="DUF1653-like domain"/>
    <property type="match status" value="1"/>
</dbReference>